<evidence type="ECO:0008006" key="5">
    <source>
        <dbReference type="Google" id="ProtNLM"/>
    </source>
</evidence>
<dbReference type="InterPro" id="IPR036259">
    <property type="entry name" value="MFS_trans_sf"/>
</dbReference>
<organism evidence="3 4">
    <name type="scientific">Glossina brevipalpis</name>
    <dbReference type="NCBI Taxonomy" id="37001"/>
    <lineage>
        <taxon>Eukaryota</taxon>
        <taxon>Metazoa</taxon>
        <taxon>Ecdysozoa</taxon>
        <taxon>Arthropoda</taxon>
        <taxon>Hexapoda</taxon>
        <taxon>Insecta</taxon>
        <taxon>Pterygota</taxon>
        <taxon>Neoptera</taxon>
        <taxon>Endopterygota</taxon>
        <taxon>Diptera</taxon>
        <taxon>Brachycera</taxon>
        <taxon>Muscomorpha</taxon>
        <taxon>Hippoboscoidea</taxon>
        <taxon>Glossinidae</taxon>
        <taxon>Glossina</taxon>
    </lineage>
</organism>
<dbReference type="SUPFAM" id="SSF103473">
    <property type="entry name" value="MFS general substrate transporter"/>
    <property type="match status" value="1"/>
</dbReference>
<dbReference type="Gene3D" id="1.20.1250.20">
    <property type="entry name" value="MFS general substrate transporter like domains"/>
    <property type="match status" value="1"/>
</dbReference>
<feature type="transmembrane region" description="Helical" evidence="2">
    <location>
        <begin position="114"/>
        <end position="133"/>
    </location>
</feature>
<dbReference type="InterPro" id="IPR011701">
    <property type="entry name" value="MFS"/>
</dbReference>
<feature type="transmembrane region" description="Helical" evidence="2">
    <location>
        <begin position="50"/>
        <end position="78"/>
    </location>
</feature>
<dbReference type="PANTHER" id="PTHR11360:SF286">
    <property type="entry name" value="GH22266P"/>
    <property type="match status" value="1"/>
</dbReference>
<proteinExistence type="predicted"/>
<dbReference type="InterPro" id="IPR050327">
    <property type="entry name" value="Proton-linked_MCT"/>
</dbReference>
<dbReference type="GO" id="GO:0008028">
    <property type="term" value="F:monocarboxylic acid transmembrane transporter activity"/>
    <property type="evidence" value="ECO:0007669"/>
    <property type="project" value="TreeGrafter"/>
</dbReference>
<feature type="transmembrane region" description="Helical" evidence="2">
    <location>
        <begin position="172"/>
        <end position="191"/>
    </location>
</feature>
<dbReference type="Proteomes" id="UP000091820">
    <property type="component" value="Unassembled WGS sequence"/>
</dbReference>
<dbReference type="EnsemblMetazoa" id="GBRI030380-RA">
    <property type="protein sequence ID" value="GBRI030380-PA"/>
    <property type="gene ID" value="GBRI030380"/>
</dbReference>
<feature type="transmembrane region" description="Helical" evidence="2">
    <location>
        <begin position="203"/>
        <end position="223"/>
    </location>
</feature>
<keyword evidence="2" id="KW-0812">Transmembrane</keyword>
<reference evidence="3" key="2">
    <citation type="submission" date="2020-05" db="UniProtKB">
        <authorList>
            <consortium name="EnsemblMetazoa"/>
        </authorList>
    </citation>
    <scope>IDENTIFICATION</scope>
    <source>
        <strain evidence="3">IAEA</strain>
    </source>
</reference>
<dbReference type="Pfam" id="PF07690">
    <property type="entry name" value="MFS_1"/>
    <property type="match status" value="1"/>
</dbReference>
<keyword evidence="2" id="KW-0472">Membrane</keyword>
<feature type="compositionally biased region" description="Basic and acidic residues" evidence="1">
    <location>
        <begin position="11"/>
        <end position="25"/>
    </location>
</feature>
<evidence type="ECO:0000256" key="1">
    <source>
        <dbReference type="SAM" id="MobiDB-lite"/>
    </source>
</evidence>
<sequence length="280" mass="30811">MFNLIPKSRRKETTSESDDASKKSPMARKLDTLKSGHAFVYLVIPPDGGYGWLIMFVSFLSQVVVDGIIFAGGILLPYIANDFDETESTVILIISLQVAGAVSSAFVNKYGFRFVALIGCLSSITVLSISTFSPNNIMMIIFYSIIGGPSLSMIWVSSQLIIGYYFEKYRPIANGIACSGAGVGVALFAYLNSILLPEIGWRNTIRVHTCFLIAVLILGISYVEVAPTRIGVVRDPYFSESDTSESEDDDLELFSTVTYRRDKESQILTIDQDLEVMLGN</sequence>
<evidence type="ECO:0000256" key="2">
    <source>
        <dbReference type="SAM" id="Phobius"/>
    </source>
</evidence>
<name>A0A1A9WSG2_9MUSC</name>
<accession>A0A1A9WSG2</accession>
<dbReference type="AlphaFoldDB" id="A0A1A9WSG2"/>
<feature type="transmembrane region" description="Helical" evidence="2">
    <location>
        <begin position="140"/>
        <end position="166"/>
    </location>
</feature>
<feature type="transmembrane region" description="Helical" evidence="2">
    <location>
        <begin position="90"/>
        <end position="108"/>
    </location>
</feature>
<reference evidence="4" key="1">
    <citation type="submission" date="2014-03" db="EMBL/GenBank/DDBJ databases">
        <authorList>
            <person name="Aksoy S."/>
            <person name="Warren W."/>
            <person name="Wilson R.K."/>
        </authorList>
    </citation>
    <scope>NUCLEOTIDE SEQUENCE [LARGE SCALE GENOMIC DNA]</scope>
    <source>
        <strain evidence="4">IAEA</strain>
    </source>
</reference>
<dbReference type="PANTHER" id="PTHR11360">
    <property type="entry name" value="MONOCARBOXYLATE TRANSPORTER"/>
    <property type="match status" value="1"/>
</dbReference>
<keyword evidence="4" id="KW-1185">Reference proteome</keyword>
<protein>
    <recommendedName>
        <fullName evidence="5">Major facilitator superfamily (MFS) profile domain-containing protein</fullName>
    </recommendedName>
</protein>
<evidence type="ECO:0000313" key="4">
    <source>
        <dbReference type="Proteomes" id="UP000091820"/>
    </source>
</evidence>
<feature type="region of interest" description="Disordered" evidence="1">
    <location>
        <begin position="1"/>
        <end position="25"/>
    </location>
</feature>
<keyword evidence="2" id="KW-1133">Transmembrane helix</keyword>
<evidence type="ECO:0000313" key="3">
    <source>
        <dbReference type="EnsemblMetazoa" id="GBRI030380-PA"/>
    </source>
</evidence>
<dbReference type="VEuPathDB" id="VectorBase:GBRI030380"/>